<gene>
    <name evidence="11" type="ORF">CBP51_16450</name>
</gene>
<dbReference type="RefSeq" id="WP_094985773.1">
    <property type="nucleotide sequence ID" value="NZ_NHNI01000002.1"/>
</dbReference>
<dbReference type="GO" id="GO:0022857">
    <property type="term" value="F:transmembrane transporter activity"/>
    <property type="evidence" value="ECO:0007669"/>
    <property type="project" value="InterPro"/>
</dbReference>
<protein>
    <submittedName>
        <fullName evidence="11">MFS transporter</fullName>
    </submittedName>
</protein>
<dbReference type="CDD" id="cd17471">
    <property type="entry name" value="MFS_Set"/>
    <property type="match status" value="1"/>
</dbReference>
<keyword evidence="6 9" id="KW-0812">Transmembrane</keyword>
<feature type="transmembrane region" description="Helical" evidence="9">
    <location>
        <begin position="353"/>
        <end position="374"/>
    </location>
</feature>
<dbReference type="InterPro" id="IPR020846">
    <property type="entry name" value="MFS_dom"/>
</dbReference>
<keyword evidence="8 9" id="KW-0472">Membrane</keyword>
<comment type="caution">
    <text evidence="11">The sequence shown here is derived from an EMBL/GenBank/DDBJ whole genome shotgun (WGS) entry which is preliminary data.</text>
</comment>
<evidence type="ECO:0000256" key="3">
    <source>
        <dbReference type="ARBA" id="ARBA00022448"/>
    </source>
</evidence>
<reference evidence="12" key="1">
    <citation type="submission" date="2017-05" db="EMBL/GenBank/DDBJ databases">
        <authorList>
            <person name="Barney B.M."/>
        </authorList>
    </citation>
    <scope>NUCLEOTIDE SEQUENCE [LARGE SCALE GENOMIC DNA]</scope>
    <source>
        <strain evidence="12">PSBB022</strain>
    </source>
</reference>
<organism evidence="11 12">
    <name type="scientific">Cellvibrio mixtus</name>
    <dbReference type="NCBI Taxonomy" id="39650"/>
    <lineage>
        <taxon>Bacteria</taxon>
        <taxon>Pseudomonadati</taxon>
        <taxon>Pseudomonadota</taxon>
        <taxon>Gammaproteobacteria</taxon>
        <taxon>Cellvibrionales</taxon>
        <taxon>Cellvibrionaceae</taxon>
        <taxon>Cellvibrio</taxon>
    </lineage>
</organism>
<dbReference type="EMBL" id="NHNI01000002">
    <property type="protein sequence ID" value="OZY84757.1"/>
    <property type="molecule type" value="Genomic_DNA"/>
</dbReference>
<keyword evidence="7 9" id="KW-1133">Transmembrane helix</keyword>
<sequence>MPVIDHSVVVVSSPLFRPAALGIYLLFFCAGIVGALVLPTFSLFLAKEIGVRPLLVGLVFAGIALASIGYNHWIGHWSDKLADRRPLVAIFCVLGAIACVIFALSRHYWLVAGIAVVVFSLSMVSFSQIMAYSLDYAEAEIPPDRIPLFNAIMRAQIAFAWVAGPPVGFLLATYYSFSLSYSVAAGLYVLVAMASFKLLPRLPGKARQSDHSNTPVSLPPLVPAVRQSLWFCALAFSLMWGVNNAYLISLPIHLKDNLHIDAQWMGWIMGTTAALEVPFMLLAGHYASRFRLVNLIRCAGVAALCLYLGVYVATTLWHLFVLQIFNAIFIGLLAGVGVSVIQALMPGRSGGASALYTNTTHIGNLFSSLLVGVVADYFGYHQIFIVNVALVIVAIWAFGKVRSARELALPHQ</sequence>
<feature type="transmembrane region" description="Helical" evidence="9">
    <location>
        <begin position="86"/>
        <end position="104"/>
    </location>
</feature>
<evidence type="ECO:0000313" key="12">
    <source>
        <dbReference type="Proteomes" id="UP000216101"/>
    </source>
</evidence>
<feature type="transmembrane region" description="Helical" evidence="9">
    <location>
        <begin position="21"/>
        <end position="42"/>
    </location>
</feature>
<feature type="transmembrane region" description="Helical" evidence="9">
    <location>
        <begin position="320"/>
        <end position="341"/>
    </location>
</feature>
<evidence type="ECO:0000256" key="6">
    <source>
        <dbReference type="ARBA" id="ARBA00022692"/>
    </source>
</evidence>
<name>A0A266Q4F6_9GAMM</name>
<keyword evidence="4" id="KW-1003">Cell membrane</keyword>
<evidence type="ECO:0000256" key="4">
    <source>
        <dbReference type="ARBA" id="ARBA00022475"/>
    </source>
</evidence>
<evidence type="ECO:0000259" key="10">
    <source>
        <dbReference type="PROSITE" id="PS50850"/>
    </source>
</evidence>
<feature type="transmembrane region" description="Helical" evidence="9">
    <location>
        <begin position="54"/>
        <end position="74"/>
    </location>
</feature>
<evidence type="ECO:0000256" key="5">
    <source>
        <dbReference type="ARBA" id="ARBA00022597"/>
    </source>
</evidence>
<accession>A0A266Q4F6</accession>
<dbReference type="Pfam" id="PF07690">
    <property type="entry name" value="MFS_1"/>
    <property type="match status" value="1"/>
</dbReference>
<evidence type="ECO:0000256" key="8">
    <source>
        <dbReference type="ARBA" id="ARBA00023136"/>
    </source>
</evidence>
<proteinExistence type="inferred from homology"/>
<dbReference type="STRING" id="1209072.GCA_000766945_00620"/>
<evidence type="ECO:0000256" key="9">
    <source>
        <dbReference type="SAM" id="Phobius"/>
    </source>
</evidence>
<feature type="transmembrane region" description="Helical" evidence="9">
    <location>
        <begin position="380"/>
        <end position="399"/>
    </location>
</feature>
<dbReference type="SUPFAM" id="SSF103473">
    <property type="entry name" value="MFS general substrate transporter"/>
    <property type="match status" value="1"/>
</dbReference>
<dbReference type="InterPro" id="IPR011701">
    <property type="entry name" value="MFS"/>
</dbReference>
<dbReference type="Gene3D" id="1.20.1250.20">
    <property type="entry name" value="MFS general substrate transporter like domains"/>
    <property type="match status" value="2"/>
</dbReference>
<dbReference type="Proteomes" id="UP000216101">
    <property type="component" value="Unassembled WGS sequence"/>
</dbReference>
<dbReference type="GO" id="GO:0005886">
    <property type="term" value="C:plasma membrane"/>
    <property type="evidence" value="ECO:0007669"/>
    <property type="project" value="UniProtKB-SubCell"/>
</dbReference>
<feature type="transmembrane region" description="Helical" evidence="9">
    <location>
        <begin position="110"/>
        <end position="134"/>
    </location>
</feature>
<evidence type="ECO:0000256" key="7">
    <source>
        <dbReference type="ARBA" id="ARBA00022989"/>
    </source>
</evidence>
<feature type="transmembrane region" description="Helical" evidence="9">
    <location>
        <begin position="229"/>
        <end position="252"/>
    </location>
</feature>
<feature type="transmembrane region" description="Helical" evidence="9">
    <location>
        <begin position="264"/>
        <end position="283"/>
    </location>
</feature>
<keyword evidence="12" id="KW-1185">Reference proteome</keyword>
<dbReference type="AlphaFoldDB" id="A0A266Q4F6"/>
<dbReference type="PANTHER" id="PTHR23535">
    <property type="entry name" value="SUGAR EFFLUX TRANSPORTER A-RELATED"/>
    <property type="match status" value="1"/>
</dbReference>
<evidence type="ECO:0000313" key="11">
    <source>
        <dbReference type="EMBL" id="OZY84757.1"/>
    </source>
</evidence>
<keyword evidence="5" id="KW-0762">Sugar transport</keyword>
<dbReference type="PANTHER" id="PTHR23535:SF2">
    <property type="entry name" value="SUGAR EFFLUX TRANSPORTER A-RELATED"/>
    <property type="match status" value="1"/>
</dbReference>
<comment type="similarity">
    <text evidence="2">Belongs to the major facilitator superfamily. Set transporter family.</text>
</comment>
<dbReference type="PROSITE" id="PS50850">
    <property type="entry name" value="MFS"/>
    <property type="match status" value="1"/>
</dbReference>
<evidence type="ECO:0000256" key="1">
    <source>
        <dbReference type="ARBA" id="ARBA00004651"/>
    </source>
</evidence>
<comment type="subcellular location">
    <subcellularLocation>
        <location evidence="1">Cell membrane</location>
        <topology evidence="1">Multi-pass membrane protein</topology>
    </subcellularLocation>
</comment>
<evidence type="ECO:0000256" key="2">
    <source>
        <dbReference type="ARBA" id="ARBA00006523"/>
    </source>
</evidence>
<feature type="domain" description="Major facilitator superfamily (MFS) profile" evidence="10">
    <location>
        <begin position="15"/>
        <end position="406"/>
    </location>
</feature>
<dbReference type="InterPro" id="IPR036259">
    <property type="entry name" value="MFS_trans_sf"/>
</dbReference>
<feature type="transmembrane region" description="Helical" evidence="9">
    <location>
        <begin position="295"/>
        <end position="314"/>
    </location>
</feature>
<keyword evidence="3" id="KW-0813">Transport</keyword>